<dbReference type="EMBL" id="BTSY01000005">
    <property type="protein sequence ID" value="GMT29846.1"/>
    <property type="molecule type" value="Genomic_DNA"/>
</dbReference>
<dbReference type="InterPro" id="IPR001810">
    <property type="entry name" value="F-box_dom"/>
</dbReference>
<protein>
    <recommendedName>
        <fullName evidence="1">F-box domain-containing protein</fullName>
    </recommendedName>
</protein>
<organism evidence="2 3">
    <name type="scientific">Pristionchus fissidentatus</name>
    <dbReference type="NCBI Taxonomy" id="1538716"/>
    <lineage>
        <taxon>Eukaryota</taxon>
        <taxon>Metazoa</taxon>
        <taxon>Ecdysozoa</taxon>
        <taxon>Nematoda</taxon>
        <taxon>Chromadorea</taxon>
        <taxon>Rhabditida</taxon>
        <taxon>Rhabditina</taxon>
        <taxon>Diplogasteromorpha</taxon>
        <taxon>Diplogasteroidea</taxon>
        <taxon>Neodiplogasteridae</taxon>
        <taxon>Pristionchus</taxon>
    </lineage>
</organism>
<evidence type="ECO:0000313" key="2">
    <source>
        <dbReference type="EMBL" id="GMT29846.1"/>
    </source>
</evidence>
<reference evidence="2" key="1">
    <citation type="submission" date="2023-10" db="EMBL/GenBank/DDBJ databases">
        <title>Genome assembly of Pristionchus species.</title>
        <authorList>
            <person name="Yoshida K."/>
            <person name="Sommer R.J."/>
        </authorList>
    </citation>
    <scope>NUCLEOTIDE SEQUENCE</scope>
    <source>
        <strain evidence="2">RS5133</strain>
    </source>
</reference>
<dbReference type="Proteomes" id="UP001432322">
    <property type="component" value="Unassembled WGS sequence"/>
</dbReference>
<dbReference type="Gene3D" id="1.20.1280.50">
    <property type="match status" value="1"/>
</dbReference>
<sequence>KISNSVETKLNANDFLSRLSKECLIRIFEKLDIVALDALERVSHRIRSIAKLDIIRKKEIHKFESLTIAP</sequence>
<feature type="non-terminal residue" evidence="2">
    <location>
        <position position="70"/>
    </location>
</feature>
<evidence type="ECO:0000259" key="1">
    <source>
        <dbReference type="Pfam" id="PF00646"/>
    </source>
</evidence>
<dbReference type="InterPro" id="IPR036047">
    <property type="entry name" value="F-box-like_dom_sf"/>
</dbReference>
<keyword evidence="3" id="KW-1185">Reference proteome</keyword>
<proteinExistence type="predicted"/>
<dbReference type="AlphaFoldDB" id="A0AAV5WD66"/>
<gene>
    <name evidence="2" type="ORF">PFISCL1PPCAC_21143</name>
</gene>
<dbReference type="Pfam" id="PF00646">
    <property type="entry name" value="F-box"/>
    <property type="match status" value="1"/>
</dbReference>
<evidence type="ECO:0000313" key="3">
    <source>
        <dbReference type="Proteomes" id="UP001432322"/>
    </source>
</evidence>
<dbReference type="SUPFAM" id="SSF81383">
    <property type="entry name" value="F-box domain"/>
    <property type="match status" value="1"/>
</dbReference>
<accession>A0AAV5WD66</accession>
<name>A0AAV5WD66_9BILA</name>
<dbReference type="CDD" id="cd09917">
    <property type="entry name" value="F-box_SF"/>
    <property type="match status" value="1"/>
</dbReference>
<comment type="caution">
    <text evidence="2">The sequence shown here is derived from an EMBL/GenBank/DDBJ whole genome shotgun (WGS) entry which is preliminary data.</text>
</comment>
<feature type="domain" description="F-box" evidence="1">
    <location>
        <begin position="16"/>
        <end position="56"/>
    </location>
</feature>
<feature type="non-terminal residue" evidence="2">
    <location>
        <position position="1"/>
    </location>
</feature>